<dbReference type="AlphaFoldDB" id="A0A1H9P6D9"/>
<evidence type="ECO:0000256" key="2">
    <source>
        <dbReference type="ARBA" id="ARBA00022448"/>
    </source>
</evidence>
<name>A0A1H9P6D9_9LACT</name>
<dbReference type="InterPro" id="IPR044911">
    <property type="entry name" value="V-type_ATPase_csu/dsu_dom_3"/>
</dbReference>
<proteinExistence type="inferred from homology"/>
<comment type="similarity">
    <text evidence="1">Belongs to the V-ATPase V0D/AC39 subunit family.</text>
</comment>
<organism evidence="4 5">
    <name type="scientific">Granulicatella balaenopterae</name>
    <dbReference type="NCBI Taxonomy" id="137733"/>
    <lineage>
        <taxon>Bacteria</taxon>
        <taxon>Bacillati</taxon>
        <taxon>Bacillota</taxon>
        <taxon>Bacilli</taxon>
        <taxon>Lactobacillales</taxon>
        <taxon>Carnobacteriaceae</taxon>
        <taxon>Granulicatella</taxon>
    </lineage>
</organism>
<dbReference type="SUPFAM" id="SSF103486">
    <property type="entry name" value="V-type ATP synthase subunit C"/>
    <property type="match status" value="1"/>
</dbReference>
<dbReference type="InterPro" id="IPR050873">
    <property type="entry name" value="V-ATPase_V0D/AC39_subunit"/>
</dbReference>
<dbReference type="InterPro" id="IPR035067">
    <property type="entry name" value="V-type_ATPase_csu/dsu"/>
</dbReference>
<dbReference type="RefSeq" id="WP_089747867.1">
    <property type="nucleotide sequence ID" value="NZ_FOGF01000051.1"/>
</dbReference>
<evidence type="ECO:0000256" key="1">
    <source>
        <dbReference type="ARBA" id="ARBA00006709"/>
    </source>
</evidence>
<evidence type="ECO:0000313" key="4">
    <source>
        <dbReference type="EMBL" id="SER43758.1"/>
    </source>
</evidence>
<dbReference type="GO" id="GO:0046961">
    <property type="term" value="F:proton-transporting ATPase activity, rotational mechanism"/>
    <property type="evidence" value="ECO:0007669"/>
    <property type="project" value="InterPro"/>
</dbReference>
<accession>A0A1H9P6D9</accession>
<dbReference type="STRING" id="137733.SAMN05421767_1516"/>
<dbReference type="Gene3D" id="1.10.132.50">
    <property type="entry name" value="ATP synthase (C/AC39) subunit, domain 3"/>
    <property type="match status" value="1"/>
</dbReference>
<keyword evidence="3" id="KW-0406">Ion transport</keyword>
<keyword evidence="5" id="KW-1185">Reference proteome</keyword>
<reference evidence="4 5" key="1">
    <citation type="submission" date="2016-10" db="EMBL/GenBank/DDBJ databases">
        <authorList>
            <person name="de Groot N.N."/>
        </authorList>
    </citation>
    <scope>NUCLEOTIDE SEQUENCE [LARGE SCALE GENOMIC DNA]</scope>
    <source>
        <strain evidence="4 5">DSM 15827</strain>
    </source>
</reference>
<evidence type="ECO:0000256" key="3">
    <source>
        <dbReference type="ARBA" id="ARBA00023065"/>
    </source>
</evidence>
<dbReference type="Gene3D" id="1.20.1690.10">
    <property type="entry name" value="V-type ATP synthase subunit C domain"/>
    <property type="match status" value="2"/>
</dbReference>
<sequence length="335" mass="38576">MNNLAYSGVNTTVRILEDQLLTKDDFETLLKSSSLKEALEYLQKTSYEIDVPDALENKNFEPFLLKGLMQSYDVLTPIMPEERIIEVFSTSYVYHNLKVLLKQKFTGINMEHLLVPIGEYPIETLKQVVETSDSDAVPEIMKEGVRGALEHYENFHRLESADIFMDTYYFRHLRAIEQDLRDSVITDIVNCMIDLENIATLIRASKQDQSRGFMQTVLSSAGTVSKTRLIDTVHEQGWDSLVELFEHVGYTEQLAEIVSVDTKDIKVIQLELLKEEWIYELLKDATFEAFGPFPGLAYLHAKEMEVKNLRLLLVGKDNGFSEEQIRERMRPIYGS</sequence>
<protein>
    <submittedName>
        <fullName evidence="4">V/A-type H+-transporting ATPase subunit C</fullName>
    </submittedName>
</protein>
<dbReference type="PANTHER" id="PTHR38682:SF1">
    <property type="entry name" value="V-TYPE ATP SYNTHASE SUBUNIT C"/>
    <property type="match status" value="1"/>
</dbReference>
<dbReference type="PANTHER" id="PTHR38682">
    <property type="entry name" value="V-TYPE ATP SYNTHASE SUBUNIT C"/>
    <property type="match status" value="1"/>
</dbReference>
<dbReference type="Pfam" id="PF01992">
    <property type="entry name" value="vATP-synt_AC39"/>
    <property type="match status" value="1"/>
</dbReference>
<dbReference type="Proteomes" id="UP000198556">
    <property type="component" value="Unassembled WGS sequence"/>
</dbReference>
<dbReference type="OrthoDB" id="1653at2"/>
<gene>
    <name evidence="4" type="ORF">SAMN05421767_1516</name>
</gene>
<keyword evidence="2" id="KW-0813">Transport</keyword>
<dbReference type="InterPro" id="IPR002843">
    <property type="entry name" value="ATPase_V0-cplx_csu/dsu"/>
</dbReference>
<dbReference type="EMBL" id="FOGF01000051">
    <property type="protein sequence ID" value="SER43758.1"/>
    <property type="molecule type" value="Genomic_DNA"/>
</dbReference>
<dbReference type="InterPro" id="IPR036079">
    <property type="entry name" value="ATPase_csu/dsu_sf"/>
</dbReference>
<evidence type="ECO:0000313" key="5">
    <source>
        <dbReference type="Proteomes" id="UP000198556"/>
    </source>
</evidence>